<reference evidence="3" key="1">
    <citation type="submission" date="2018-11" db="EMBL/GenBank/DDBJ databases">
        <title>Complete genome sequence of Paenibacillus sp. ML311-T8.</title>
        <authorList>
            <person name="Nam Y.-D."/>
            <person name="Kang J."/>
            <person name="Chung W.-H."/>
            <person name="Park Y.S."/>
        </authorList>
    </citation>
    <scope>NUCLEOTIDE SEQUENCE [LARGE SCALE GENOMIC DNA]</scope>
    <source>
        <strain evidence="3">ML311-T8</strain>
    </source>
</reference>
<sequence>MDKKVKRYYTLKQKQKEIEQEVAELRTEITTYCAEKGITALEVGKYKVKIVLQDRKEYDDSKLYDALPDPEVWKMISKSDSSKITSLIKLDVISEETIKDTFSIKSITLLQVEKK</sequence>
<dbReference type="OrthoDB" id="2678891at2"/>
<keyword evidence="3" id="KW-1185">Reference proteome</keyword>
<evidence type="ECO:0000256" key="1">
    <source>
        <dbReference type="SAM" id="Coils"/>
    </source>
</evidence>
<protein>
    <submittedName>
        <fullName evidence="2">Uncharacterized protein</fullName>
    </submittedName>
</protein>
<dbReference type="Proteomes" id="UP000426246">
    <property type="component" value="Chromosome"/>
</dbReference>
<evidence type="ECO:0000313" key="3">
    <source>
        <dbReference type="Proteomes" id="UP000426246"/>
    </source>
</evidence>
<dbReference type="EMBL" id="CP034235">
    <property type="protein sequence ID" value="QGQ95630.1"/>
    <property type="molecule type" value="Genomic_DNA"/>
</dbReference>
<proteinExistence type="predicted"/>
<dbReference type="AlphaFoldDB" id="A0A6B8RHE1"/>
<accession>A0A6B8RHE1</accession>
<evidence type="ECO:0000313" key="2">
    <source>
        <dbReference type="EMBL" id="QGQ95630.1"/>
    </source>
</evidence>
<dbReference type="KEGG" id="ppsc:EHS13_12420"/>
<name>A0A6B8RHE1_9BACL</name>
<gene>
    <name evidence="2" type="ORF">EHS13_12420</name>
</gene>
<organism evidence="2 3">
    <name type="scientific">Paenibacillus psychroresistens</name>
    <dbReference type="NCBI Taxonomy" id="1778678"/>
    <lineage>
        <taxon>Bacteria</taxon>
        <taxon>Bacillati</taxon>
        <taxon>Bacillota</taxon>
        <taxon>Bacilli</taxon>
        <taxon>Bacillales</taxon>
        <taxon>Paenibacillaceae</taxon>
        <taxon>Paenibacillus</taxon>
    </lineage>
</organism>
<feature type="coiled-coil region" evidence="1">
    <location>
        <begin position="8"/>
        <end position="35"/>
    </location>
</feature>
<keyword evidence="1" id="KW-0175">Coiled coil</keyword>
<dbReference type="RefSeq" id="WP_155700667.1">
    <property type="nucleotide sequence ID" value="NZ_CP034235.1"/>
</dbReference>